<evidence type="ECO:0000313" key="1">
    <source>
        <dbReference type="EMBL" id="CAG8710410.1"/>
    </source>
</evidence>
<name>A0ABN7V086_GIGMA</name>
<evidence type="ECO:0000313" key="2">
    <source>
        <dbReference type="Proteomes" id="UP000789901"/>
    </source>
</evidence>
<sequence length="124" mass="14674">MKHISSMHPKPADRNEFFIAADNQFLAVRLTMFLTENLKEKYDIEKIHLEKQYQSIQINIATNMEKNYTTHQTVQEVEMQNSIWKKNSQKETITKEIATKKKTIEKEITTLEEIITTKEEDITI</sequence>
<proteinExistence type="predicted"/>
<protein>
    <submittedName>
        <fullName evidence="1">24872_t:CDS:1</fullName>
    </submittedName>
</protein>
<accession>A0ABN7V086</accession>
<gene>
    <name evidence="1" type="ORF">GMARGA_LOCUS12708</name>
</gene>
<dbReference type="EMBL" id="CAJVQB010007865">
    <property type="protein sequence ID" value="CAG8710410.1"/>
    <property type="molecule type" value="Genomic_DNA"/>
</dbReference>
<dbReference type="Proteomes" id="UP000789901">
    <property type="component" value="Unassembled WGS sequence"/>
</dbReference>
<keyword evidence="2" id="KW-1185">Reference proteome</keyword>
<comment type="caution">
    <text evidence="1">The sequence shown here is derived from an EMBL/GenBank/DDBJ whole genome shotgun (WGS) entry which is preliminary data.</text>
</comment>
<reference evidence="1 2" key="1">
    <citation type="submission" date="2021-06" db="EMBL/GenBank/DDBJ databases">
        <authorList>
            <person name="Kallberg Y."/>
            <person name="Tangrot J."/>
            <person name="Rosling A."/>
        </authorList>
    </citation>
    <scope>NUCLEOTIDE SEQUENCE [LARGE SCALE GENOMIC DNA]</scope>
    <source>
        <strain evidence="1 2">120-4 pot B 10/14</strain>
    </source>
</reference>
<organism evidence="1 2">
    <name type="scientific">Gigaspora margarita</name>
    <dbReference type="NCBI Taxonomy" id="4874"/>
    <lineage>
        <taxon>Eukaryota</taxon>
        <taxon>Fungi</taxon>
        <taxon>Fungi incertae sedis</taxon>
        <taxon>Mucoromycota</taxon>
        <taxon>Glomeromycotina</taxon>
        <taxon>Glomeromycetes</taxon>
        <taxon>Diversisporales</taxon>
        <taxon>Gigasporaceae</taxon>
        <taxon>Gigaspora</taxon>
    </lineage>
</organism>